<dbReference type="EMBL" id="JAPZVM010000001">
    <property type="protein sequence ID" value="MCZ8371498.1"/>
    <property type="molecule type" value="Genomic_DNA"/>
</dbReference>
<evidence type="ECO:0000313" key="2">
    <source>
        <dbReference type="EMBL" id="MCZ8371498.1"/>
    </source>
</evidence>
<organism evidence="2 3">
    <name type="scientific">Phocaeicola acetigenes</name>
    <dbReference type="NCBI Taxonomy" id="3016083"/>
    <lineage>
        <taxon>Bacteria</taxon>
        <taxon>Pseudomonadati</taxon>
        <taxon>Bacteroidota</taxon>
        <taxon>Bacteroidia</taxon>
        <taxon>Bacteroidales</taxon>
        <taxon>Bacteroidaceae</taxon>
        <taxon>Phocaeicola</taxon>
    </lineage>
</organism>
<dbReference type="InterPro" id="IPR015117">
    <property type="entry name" value="IdeS"/>
</dbReference>
<dbReference type="CDD" id="cd13120">
    <property type="entry name" value="BF2867_like_N"/>
    <property type="match status" value="1"/>
</dbReference>
<dbReference type="SUPFAM" id="SSF54001">
    <property type="entry name" value="Cysteine proteinases"/>
    <property type="match status" value="1"/>
</dbReference>
<dbReference type="Gene3D" id="2.60.40.2630">
    <property type="match status" value="1"/>
</dbReference>
<proteinExistence type="predicted"/>
<dbReference type="PROSITE" id="PS51257">
    <property type="entry name" value="PROKAR_LIPOPROTEIN"/>
    <property type="match status" value="1"/>
</dbReference>
<evidence type="ECO:0000259" key="1">
    <source>
        <dbReference type="Pfam" id="PF09028"/>
    </source>
</evidence>
<keyword evidence="3" id="KW-1185">Reference proteome</keyword>
<feature type="domain" description="Ig protease IdeS" evidence="1">
    <location>
        <begin position="286"/>
        <end position="510"/>
    </location>
</feature>
<gene>
    <name evidence="2" type="ORF">O6P32_02100</name>
</gene>
<dbReference type="InterPro" id="IPR042278">
    <property type="entry name" value="Mfa-like_1_N"/>
</dbReference>
<evidence type="ECO:0000313" key="3">
    <source>
        <dbReference type="Proteomes" id="UP001141933"/>
    </source>
</evidence>
<dbReference type="GO" id="GO:0016787">
    <property type="term" value="F:hydrolase activity"/>
    <property type="evidence" value="ECO:0007669"/>
    <property type="project" value="UniProtKB-KW"/>
</dbReference>
<dbReference type="InterPro" id="IPR025049">
    <property type="entry name" value="Mfa-like_1"/>
</dbReference>
<dbReference type="EC" id="3.4.22.-" evidence="2"/>
<dbReference type="Proteomes" id="UP001141933">
    <property type="component" value="Unassembled WGS sequence"/>
</dbReference>
<accession>A0ABT4PEQ1</accession>
<dbReference type="Gene3D" id="2.60.40.2620">
    <property type="entry name" value="Fimbrillin-like"/>
    <property type="match status" value="1"/>
</dbReference>
<comment type="caution">
    <text evidence="2">The sequence shown here is derived from an EMBL/GenBank/DDBJ whole genome shotgun (WGS) entry which is preliminary data.</text>
</comment>
<name>A0ABT4PEQ1_9BACT</name>
<dbReference type="Pfam" id="PF13149">
    <property type="entry name" value="Mfa_like_1"/>
    <property type="match status" value="1"/>
</dbReference>
<protein>
    <submittedName>
        <fullName evidence="2">IdeS/Mac family cysteine endopeptidase</fullName>
        <ecNumber evidence="2">3.4.22.-</ecNumber>
    </submittedName>
</protein>
<dbReference type="InterPro" id="IPR038765">
    <property type="entry name" value="Papain-like_cys_pep_sf"/>
</dbReference>
<sequence>MRKVFLTSFFSHHSIFMLGVLLFLFSCTSEIDKLDETQNNGEYIEFTFSTNNSRANVNADGSGFFTEGDAVGLYINNGSKTEFRKLIYSGGKWTPGLRRSDFGDGELTFSAHYPLLSETEFEFSYQIPTEQNSEGYNSADILFAQNTLPAGEYKSNMVFNHKMHRLIINLSDELKNAGIKVRTIVNGEVNLLTGETEVSSTGATFDFVTPKKNADGSLEAIIYPQPTTPYKSDEGLIEISLNGKKLIYKVPEEGNDGELLTAFEAGKKFSINLKTVAPDFDWANKKVWVYGINPPEEGAWRQIFSNYSTYYLSLKEEYGWYDVNKRYTSDAPDKFPDGMMCWAASASNLLHWWMDRNEEYIDKYIKLGKYKGPDCKYNFVNAKTQTEQESQIFQTFMDSFEDEAGNIDDGINWFIHGVKPRLPAMDLPANYAGYFKDVFPDGVKLAANIAGMGKETFNKAIKDALLNNKGIGFNSGTVKNTHAMTIWGVEFDENGDVSYIYFVDNNDRNDYLNNDFGCIRNKIVYTQMPEGGYMVGHHTGFMVDGELYGNPKPINRLYTLELGTEYWKDYFNKVENNK</sequence>
<reference evidence="2" key="1">
    <citation type="submission" date="2022-12" db="EMBL/GenBank/DDBJ databases">
        <title>Phocaeicola acetigenes sp. nov., isolated feces from a healthy human.</title>
        <authorList>
            <person name="Do H."/>
            <person name="Ha Y.B."/>
            <person name="Kim J.-S."/>
            <person name="Suh M.K."/>
            <person name="Kim H.S."/>
            <person name="Lee J.-S."/>
        </authorList>
    </citation>
    <scope>NUCLEOTIDE SEQUENCE</scope>
    <source>
        <strain evidence="2">KGMB11183</strain>
    </source>
</reference>
<dbReference type="Pfam" id="PF09028">
    <property type="entry name" value="Mac-1"/>
    <property type="match status" value="1"/>
</dbReference>
<dbReference type="Gene3D" id="3.90.70.10">
    <property type="entry name" value="Cysteine proteinases"/>
    <property type="match status" value="1"/>
</dbReference>
<dbReference type="RefSeq" id="WP_269876525.1">
    <property type="nucleotide sequence ID" value="NZ_JAPZVM010000001.1"/>
</dbReference>
<keyword evidence="2" id="KW-0378">Hydrolase</keyword>